<dbReference type="ExpressionAtlas" id="A0A0Q3IYE2">
    <property type="expression patterns" value="baseline"/>
</dbReference>
<dbReference type="GO" id="GO:0005886">
    <property type="term" value="C:plasma membrane"/>
    <property type="evidence" value="ECO:0007669"/>
    <property type="project" value="UniProtKB-SubCell"/>
</dbReference>
<keyword evidence="9" id="KW-1015">Disulfide bond</keyword>
<gene>
    <name evidence="16" type="primary">LOC100833308</name>
    <name evidence="15" type="ORF">BRADI_4g35730v3</name>
</gene>
<keyword evidence="7" id="KW-0446">Lipid-binding</keyword>
<keyword evidence="3" id="KW-1003">Cell membrane</keyword>
<dbReference type="PANTHER" id="PTHR31764">
    <property type="entry name" value="PROTEIN HAPLESS 2"/>
    <property type="match status" value="1"/>
</dbReference>
<feature type="transmembrane region" description="Helical" evidence="12">
    <location>
        <begin position="566"/>
        <end position="589"/>
    </location>
</feature>
<feature type="signal peptide" evidence="13">
    <location>
        <begin position="1"/>
        <end position="29"/>
    </location>
</feature>
<evidence type="ECO:0000256" key="2">
    <source>
        <dbReference type="ARBA" id="ARBA00010929"/>
    </source>
</evidence>
<evidence type="ECO:0000256" key="4">
    <source>
        <dbReference type="ARBA" id="ARBA00022692"/>
    </source>
</evidence>
<sequence length="740" mass="82943">MAPPFAARLAHPASLLLLLLAALFAPAGGVEILSKSRVERCARDSGAGGHLACDRKIILNVAVPTGSTGGEASMVAQVVEVEENDTQAMQTIRDPPVITINKSATYAVYALNYIRDVAYRPEEQFVRTRKCESDAGAEVVRECERLRDQNGHVIEHTEPVCCPCGSQHRVPSSCGTFFDKMVKGKANTAHCVRFPGDWFHVFGIETSYSLGFSIRVQVKKGSSVTEIIVGPENKTVVSKDNFLRVNLIGDFVGYKSVPTFENFYLVTPRKGDGGGQPQVLGDEFSRWMLLERVRFTLDGLECNKIGVGYEAYRNQPSFCSNPFWSCLYNQLWNFWESDNNRINRKQQPQYVVQGRFERINQHPHAGVHTFSVGITESVNTNLLIELSADDIDYVYQRSPGKIISINVPTFEALSQVGTAQVTVRNIGKLEASYSLTFDCLSGITYVEEQYFILKPDEVLIRSFYLHSSTDQASKYRCAAILKASDFSELDRAECQFSTAATVLDNGTQIGPTNQHAKGGIRGFFEAIKALFRNTWDTVIDFFTGRSCSTRCSSFFDLSCHIQYICIGWLVMFGLLLAILPAVAVLLWLLHQNGLFDPLYDCWEDVFGPETRGGPHAKHTKRGQGGHHAAHSHHHHHHDRHQHEHKKKGRSGEGLGGHHHHHALHRHGDPAGEGDERHHRRRAAALGVQHRDGHKHHHHRHGKAVQREKDGGDAEHKEHRGHHEVHGGRDRHRERHHSRAV</sequence>
<feature type="compositionally biased region" description="Basic and acidic residues" evidence="11">
    <location>
        <begin position="665"/>
        <end position="676"/>
    </location>
</feature>
<evidence type="ECO:0000256" key="7">
    <source>
        <dbReference type="ARBA" id="ARBA00023121"/>
    </source>
</evidence>
<proteinExistence type="inferred from homology"/>
<comment type="similarity">
    <text evidence="2">Belongs to the HAP2/GCS1 family.</text>
</comment>
<keyword evidence="6 12" id="KW-1133">Transmembrane helix</keyword>
<evidence type="ECO:0000256" key="1">
    <source>
        <dbReference type="ARBA" id="ARBA00004251"/>
    </source>
</evidence>
<feature type="compositionally biased region" description="Basic residues" evidence="11">
    <location>
        <begin position="691"/>
        <end position="703"/>
    </location>
</feature>
<name>A0A0Q3IYE2_BRADI</name>
<keyword evidence="4 12" id="KW-0812">Transmembrane</keyword>
<comment type="subcellular location">
    <subcellularLocation>
        <location evidence="1">Cell membrane</location>
        <topology evidence="1">Single-pass type I membrane protein</topology>
    </subcellularLocation>
</comment>
<feature type="compositionally biased region" description="Basic residues" evidence="11">
    <location>
        <begin position="718"/>
        <end position="740"/>
    </location>
</feature>
<feature type="domain" description="Generative cell specific-1/HAP2" evidence="14">
    <location>
        <begin position="51"/>
        <end position="566"/>
    </location>
</feature>
<protein>
    <recommendedName>
        <fullName evidence="14">Generative cell specific-1/HAP2 domain-containing protein</fullName>
    </recommendedName>
</protein>
<dbReference type="EMBL" id="CM000883">
    <property type="protein sequence ID" value="KQJ91128.1"/>
    <property type="molecule type" value="Genomic_DNA"/>
</dbReference>
<evidence type="ECO:0000256" key="6">
    <source>
        <dbReference type="ARBA" id="ARBA00022989"/>
    </source>
</evidence>
<accession>A0A0Q3IYE2</accession>
<dbReference type="InterPro" id="IPR018928">
    <property type="entry name" value="HAP2/GCS1_dom"/>
</dbReference>
<evidence type="ECO:0000256" key="10">
    <source>
        <dbReference type="ARBA" id="ARBA00023279"/>
    </source>
</evidence>
<evidence type="ECO:0000313" key="16">
    <source>
        <dbReference type="EnsemblPlants" id="KQJ91128"/>
    </source>
</evidence>
<dbReference type="Pfam" id="PF10699">
    <property type="entry name" value="HAP2-GCS1"/>
    <property type="match status" value="1"/>
</dbReference>
<feature type="compositionally biased region" description="Basic residues" evidence="11">
    <location>
        <begin position="614"/>
        <end position="648"/>
    </location>
</feature>
<dbReference type="GeneID" id="100833308"/>
<reference evidence="15" key="2">
    <citation type="submission" date="2017-06" db="EMBL/GenBank/DDBJ databases">
        <title>WGS assembly of Brachypodium distachyon.</title>
        <authorList>
            <consortium name="The International Brachypodium Initiative"/>
            <person name="Lucas S."/>
            <person name="Harmon-Smith M."/>
            <person name="Lail K."/>
            <person name="Tice H."/>
            <person name="Grimwood J."/>
            <person name="Bruce D."/>
            <person name="Barry K."/>
            <person name="Shu S."/>
            <person name="Lindquist E."/>
            <person name="Wang M."/>
            <person name="Pitluck S."/>
            <person name="Vogel J.P."/>
            <person name="Garvin D.F."/>
            <person name="Mockler T.C."/>
            <person name="Schmutz J."/>
            <person name="Rokhsar D."/>
            <person name="Bevan M.W."/>
        </authorList>
    </citation>
    <scope>NUCLEOTIDE SEQUENCE</scope>
    <source>
        <strain evidence="15">Bd21</strain>
    </source>
</reference>
<evidence type="ECO:0000313" key="15">
    <source>
        <dbReference type="EMBL" id="KQJ91128.1"/>
    </source>
</evidence>
<dbReference type="GO" id="GO:0048235">
    <property type="term" value="P:pollen sperm cell differentiation"/>
    <property type="evidence" value="ECO:0007669"/>
    <property type="project" value="EnsemblPlants"/>
</dbReference>
<keyword evidence="10" id="KW-0278">Fertilization</keyword>
<evidence type="ECO:0000256" key="13">
    <source>
        <dbReference type="SAM" id="SignalP"/>
    </source>
</evidence>
<evidence type="ECO:0000313" key="17">
    <source>
        <dbReference type="Proteomes" id="UP000008810"/>
    </source>
</evidence>
<dbReference type="GO" id="GO:0008289">
    <property type="term" value="F:lipid binding"/>
    <property type="evidence" value="ECO:0007669"/>
    <property type="project" value="UniProtKB-KW"/>
</dbReference>
<keyword evidence="8 12" id="KW-0472">Membrane</keyword>
<keyword evidence="5 13" id="KW-0732">Signal</keyword>
<evidence type="ECO:0000256" key="9">
    <source>
        <dbReference type="ARBA" id="ARBA00023157"/>
    </source>
</evidence>
<dbReference type="GO" id="GO:0061936">
    <property type="term" value="P:fusion of sperm to egg plasma membrane involved in double fertilization forming a zygote and endosperm"/>
    <property type="evidence" value="ECO:0007669"/>
    <property type="project" value="EnsemblPlants"/>
</dbReference>
<evidence type="ECO:0000256" key="11">
    <source>
        <dbReference type="SAM" id="MobiDB-lite"/>
    </source>
</evidence>
<dbReference type="KEGG" id="bdi:100833308"/>
<dbReference type="AlphaFoldDB" id="A0A0Q3IYE2"/>
<dbReference type="GO" id="GO:0005783">
    <property type="term" value="C:endoplasmic reticulum"/>
    <property type="evidence" value="ECO:0007669"/>
    <property type="project" value="EnsemblPlants"/>
</dbReference>
<feature type="chain" id="PRO_5044546004" description="Generative cell specific-1/HAP2 domain-containing protein" evidence="13">
    <location>
        <begin position="30"/>
        <end position="740"/>
    </location>
</feature>
<dbReference type="STRING" id="15368.A0A0Q3IYE2"/>
<reference evidence="15 16" key="1">
    <citation type="journal article" date="2010" name="Nature">
        <title>Genome sequencing and analysis of the model grass Brachypodium distachyon.</title>
        <authorList>
            <consortium name="International Brachypodium Initiative"/>
        </authorList>
    </citation>
    <scope>NUCLEOTIDE SEQUENCE [LARGE SCALE GENOMIC DNA]</scope>
    <source>
        <strain evidence="15">Bd21</strain>
        <strain evidence="16">cv. Bd21</strain>
    </source>
</reference>
<reference evidence="16" key="3">
    <citation type="submission" date="2018-08" db="UniProtKB">
        <authorList>
            <consortium name="EnsemblPlants"/>
        </authorList>
    </citation>
    <scope>IDENTIFICATION</scope>
    <source>
        <strain evidence="16">cv. Bd21</strain>
    </source>
</reference>
<dbReference type="InterPro" id="IPR040326">
    <property type="entry name" value="HAP2/GCS1"/>
</dbReference>
<dbReference type="PANTHER" id="PTHR31764:SF0">
    <property type="entry name" value="GENERATIVE CELL SPECIFIC-1_HAP2 DOMAIN-CONTAINING PROTEIN"/>
    <property type="match status" value="1"/>
</dbReference>
<keyword evidence="17" id="KW-1185">Reference proteome</keyword>
<evidence type="ECO:0000256" key="3">
    <source>
        <dbReference type="ARBA" id="ARBA00022475"/>
    </source>
</evidence>
<evidence type="ECO:0000256" key="12">
    <source>
        <dbReference type="SAM" id="Phobius"/>
    </source>
</evidence>
<organism evidence="15">
    <name type="scientific">Brachypodium distachyon</name>
    <name type="common">Purple false brome</name>
    <name type="synonym">Trachynia distachya</name>
    <dbReference type="NCBI Taxonomy" id="15368"/>
    <lineage>
        <taxon>Eukaryota</taxon>
        <taxon>Viridiplantae</taxon>
        <taxon>Streptophyta</taxon>
        <taxon>Embryophyta</taxon>
        <taxon>Tracheophyta</taxon>
        <taxon>Spermatophyta</taxon>
        <taxon>Magnoliopsida</taxon>
        <taxon>Liliopsida</taxon>
        <taxon>Poales</taxon>
        <taxon>Poaceae</taxon>
        <taxon>BOP clade</taxon>
        <taxon>Pooideae</taxon>
        <taxon>Stipodae</taxon>
        <taxon>Brachypodieae</taxon>
        <taxon>Brachypodium</taxon>
    </lineage>
</organism>
<dbReference type="RefSeq" id="XP_003576754.1">
    <property type="nucleotide sequence ID" value="XM_003576706.4"/>
</dbReference>
<dbReference type="Gramene" id="KQJ91128">
    <property type="protein sequence ID" value="KQJ91128"/>
    <property type="gene ID" value="BRADI_4g35730v3"/>
</dbReference>
<feature type="compositionally biased region" description="Basic and acidic residues" evidence="11">
    <location>
        <begin position="704"/>
        <end position="717"/>
    </location>
</feature>
<dbReference type="EnsemblPlants" id="KQJ91128">
    <property type="protein sequence ID" value="KQJ91128"/>
    <property type="gene ID" value="BRADI_4g35730v3"/>
</dbReference>
<evidence type="ECO:0000256" key="8">
    <source>
        <dbReference type="ARBA" id="ARBA00023136"/>
    </source>
</evidence>
<evidence type="ECO:0000256" key="5">
    <source>
        <dbReference type="ARBA" id="ARBA00022729"/>
    </source>
</evidence>
<evidence type="ECO:0000259" key="14">
    <source>
        <dbReference type="Pfam" id="PF10699"/>
    </source>
</evidence>
<dbReference type="Proteomes" id="UP000008810">
    <property type="component" value="Chromosome 4"/>
</dbReference>
<dbReference type="SMR" id="A0A0Q3IYE2"/>
<dbReference type="GO" id="GO:0010183">
    <property type="term" value="P:pollen tube guidance"/>
    <property type="evidence" value="ECO:0007669"/>
    <property type="project" value="EnsemblPlants"/>
</dbReference>
<feature type="region of interest" description="Disordered" evidence="11">
    <location>
        <begin position="612"/>
        <end position="740"/>
    </location>
</feature>
<dbReference type="OrthoDB" id="272303at2759"/>